<keyword evidence="2" id="KW-1185">Reference proteome</keyword>
<name>A0ABU5DT45_9BURK</name>
<organism evidence="1 2">
    <name type="scientific">Roseateles agri</name>
    <dbReference type="NCBI Taxonomy" id="3098619"/>
    <lineage>
        <taxon>Bacteria</taxon>
        <taxon>Pseudomonadati</taxon>
        <taxon>Pseudomonadota</taxon>
        <taxon>Betaproteobacteria</taxon>
        <taxon>Burkholderiales</taxon>
        <taxon>Sphaerotilaceae</taxon>
        <taxon>Roseateles</taxon>
    </lineage>
</organism>
<dbReference type="EMBL" id="JAXCLA010000011">
    <property type="protein sequence ID" value="MDY0748559.1"/>
    <property type="molecule type" value="Genomic_DNA"/>
</dbReference>
<dbReference type="Pfam" id="PF08895">
    <property type="entry name" value="DUF1840"/>
    <property type="match status" value="1"/>
</dbReference>
<accession>A0ABU5DT45</accession>
<gene>
    <name evidence="1" type="ORF">SNE35_28930</name>
</gene>
<protein>
    <submittedName>
        <fullName evidence="1">DUF1840 domain-containing protein</fullName>
    </submittedName>
</protein>
<dbReference type="RefSeq" id="WP_320426529.1">
    <property type="nucleotide sequence ID" value="NZ_JAXCLA010000011.1"/>
</dbReference>
<dbReference type="Proteomes" id="UP001285263">
    <property type="component" value="Unassembled WGS sequence"/>
</dbReference>
<dbReference type="InterPro" id="IPR014991">
    <property type="entry name" value="DUF1840"/>
</dbReference>
<evidence type="ECO:0000313" key="1">
    <source>
        <dbReference type="EMBL" id="MDY0748559.1"/>
    </source>
</evidence>
<sequence length="107" mass="11520">MIYKFKSKAGADVIMTGPPGEQVLRLLGRDPAAPGIFLADQLPQAVAALEQAVADDESAFARKQAEAKAAGEPAPRREGVTLKQRAWPLVELMRYALKDGEDVSWGT</sequence>
<evidence type="ECO:0000313" key="2">
    <source>
        <dbReference type="Proteomes" id="UP001285263"/>
    </source>
</evidence>
<reference evidence="1 2" key="1">
    <citation type="submission" date="2023-11" db="EMBL/GenBank/DDBJ databases">
        <title>Paucibacter sp. nov., isolated from fresh soil in Korea.</title>
        <authorList>
            <person name="Le N.T.T."/>
        </authorList>
    </citation>
    <scope>NUCLEOTIDE SEQUENCE [LARGE SCALE GENOMIC DNA]</scope>
    <source>
        <strain evidence="1 2">R3-3</strain>
    </source>
</reference>
<comment type="caution">
    <text evidence="1">The sequence shown here is derived from an EMBL/GenBank/DDBJ whole genome shotgun (WGS) entry which is preliminary data.</text>
</comment>
<proteinExistence type="predicted"/>